<organism evidence="1">
    <name type="scientific">Takakia lepidozioides</name>
    <name type="common">Moss</name>
    <dbReference type="NCBI Taxonomy" id="37425"/>
    <lineage>
        <taxon>Eukaryota</taxon>
        <taxon>Viridiplantae</taxon>
        <taxon>Streptophyta</taxon>
        <taxon>Embryophyta</taxon>
        <taxon>Bryophyta</taxon>
        <taxon>Takakiophytina</taxon>
        <taxon>Takakiopsida</taxon>
        <taxon>Takakiales</taxon>
        <taxon>Takakiaceae</taxon>
        <taxon>Takakia</taxon>
    </lineage>
</organism>
<evidence type="ECO:0000313" key="1">
    <source>
        <dbReference type="EMBL" id="BAT70119.1"/>
    </source>
</evidence>
<geneLocation type="chloroplast" evidence="1"/>
<gene>
    <name evidence="1" type="primary">ORF27</name>
</gene>
<sequence length="27" mass="2982">MLFKRISKFFRGLPEGCMGGIAGEAHK</sequence>
<dbReference type="EMBL" id="AP014702">
    <property type="protein sequence ID" value="BAT70119.1"/>
    <property type="molecule type" value="Genomic_DNA"/>
</dbReference>
<proteinExistence type="predicted"/>
<dbReference type="GeneID" id="26522809"/>
<name>A0A0S3QP49_TAKLE</name>
<reference evidence="1" key="1">
    <citation type="submission" date="2015-01" db="EMBL/GenBank/DDBJ databases">
        <title>The complete chloroplast genome sequences of an enigmatic moss, Takakia lepidozioides (Takakiopsida, Bryophyta).</title>
        <authorList>
            <person name="Sadamitsu A."/>
            <person name="Shimamura M."/>
            <person name="Yamaguchi T."/>
            <person name="Deguchi H."/>
        </authorList>
    </citation>
    <scope>NUCLEOTIDE SEQUENCE</scope>
</reference>
<protein>
    <submittedName>
        <fullName evidence="1">Uncharacterized protein</fullName>
    </submittedName>
</protein>
<keyword evidence="1" id="KW-0934">Plastid</keyword>
<accession>A0A0S3QP49</accession>
<keyword evidence="1" id="KW-0150">Chloroplast</keyword>
<dbReference type="AlphaFoldDB" id="A0A0S3QP49"/>
<dbReference type="RefSeq" id="YP_009193436.1">
    <property type="nucleotide sequence ID" value="NC_028738.1"/>
</dbReference>